<dbReference type="Gene3D" id="1.10.1220.10">
    <property type="entry name" value="Met repressor-like"/>
    <property type="match status" value="1"/>
</dbReference>
<dbReference type="SUPFAM" id="SSF47598">
    <property type="entry name" value="Ribbon-helix-helix"/>
    <property type="match status" value="1"/>
</dbReference>
<proteinExistence type="predicted"/>
<reference evidence="2" key="1">
    <citation type="journal article" date="2014" name="Int. J. Syst. Evol. Microbiol.">
        <title>Complete genome sequence of Corynebacterium casei LMG S-19264T (=DSM 44701T), isolated from a smear-ripened cheese.</title>
        <authorList>
            <consortium name="US DOE Joint Genome Institute (JGI-PGF)"/>
            <person name="Walter F."/>
            <person name="Albersmeier A."/>
            <person name="Kalinowski J."/>
            <person name="Ruckert C."/>
        </authorList>
    </citation>
    <scope>NUCLEOTIDE SEQUENCE</scope>
    <source>
        <strain evidence="2">CGMCC 4.7201</strain>
    </source>
</reference>
<name>A0A918DVA0_9ACTN</name>
<comment type="caution">
    <text evidence="2">The sequence shown here is derived from an EMBL/GenBank/DDBJ whole genome shotgun (WGS) entry which is preliminary data.</text>
</comment>
<accession>A0A918DVA0</accession>
<feature type="region of interest" description="Disordered" evidence="1">
    <location>
        <begin position="68"/>
        <end position="90"/>
    </location>
</feature>
<sequence length="90" mass="10180">MGTQKQLNVRMPEERLTAVQERAAKSHMSVQDYVNGLIERDLSETRRLFLDAYASAVDEMSEEFAEVYGTPKEQRAVGHDGTRAPHGESR</sequence>
<dbReference type="RefSeq" id="WP_189130654.1">
    <property type="nucleotide sequence ID" value="NZ_BMMS01000005.1"/>
</dbReference>
<organism evidence="2 3">
    <name type="scientific">Wenjunlia tyrosinilytica</name>
    <dbReference type="NCBI Taxonomy" id="1544741"/>
    <lineage>
        <taxon>Bacteria</taxon>
        <taxon>Bacillati</taxon>
        <taxon>Actinomycetota</taxon>
        <taxon>Actinomycetes</taxon>
        <taxon>Kitasatosporales</taxon>
        <taxon>Streptomycetaceae</taxon>
        <taxon>Wenjunlia</taxon>
    </lineage>
</organism>
<evidence type="ECO:0000256" key="1">
    <source>
        <dbReference type="SAM" id="MobiDB-lite"/>
    </source>
</evidence>
<dbReference type="EMBL" id="BMMS01000005">
    <property type="protein sequence ID" value="GGO83849.1"/>
    <property type="molecule type" value="Genomic_DNA"/>
</dbReference>
<dbReference type="AlphaFoldDB" id="A0A918DVA0"/>
<reference evidence="2" key="2">
    <citation type="submission" date="2020-09" db="EMBL/GenBank/DDBJ databases">
        <authorList>
            <person name="Sun Q."/>
            <person name="Zhou Y."/>
        </authorList>
    </citation>
    <scope>NUCLEOTIDE SEQUENCE</scope>
    <source>
        <strain evidence="2">CGMCC 4.7201</strain>
    </source>
</reference>
<dbReference type="InterPro" id="IPR010985">
    <property type="entry name" value="Ribbon_hlx_hlx"/>
</dbReference>
<evidence type="ECO:0000313" key="2">
    <source>
        <dbReference type="EMBL" id="GGO83849.1"/>
    </source>
</evidence>
<dbReference type="InterPro" id="IPR013321">
    <property type="entry name" value="Arc_rbn_hlx_hlx"/>
</dbReference>
<dbReference type="Proteomes" id="UP000641932">
    <property type="component" value="Unassembled WGS sequence"/>
</dbReference>
<evidence type="ECO:0000313" key="3">
    <source>
        <dbReference type="Proteomes" id="UP000641932"/>
    </source>
</evidence>
<feature type="compositionally biased region" description="Basic and acidic residues" evidence="1">
    <location>
        <begin position="72"/>
        <end position="90"/>
    </location>
</feature>
<dbReference type="GO" id="GO:0006355">
    <property type="term" value="P:regulation of DNA-templated transcription"/>
    <property type="evidence" value="ECO:0007669"/>
    <property type="project" value="InterPro"/>
</dbReference>
<gene>
    <name evidence="2" type="ORF">GCM10012280_13960</name>
</gene>
<evidence type="ECO:0008006" key="4">
    <source>
        <dbReference type="Google" id="ProtNLM"/>
    </source>
</evidence>
<keyword evidence="3" id="KW-1185">Reference proteome</keyword>
<protein>
    <recommendedName>
        <fullName evidence="4">Toxin-antitoxin system HicB family antitoxin</fullName>
    </recommendedName>
</protein>